<dbReference type="InterPro" id="IPR017438">
    <property type="entry name" value="ATP-NAD_kinase_N"/>
</dbReference>
<keyword evidence="10" id="KW-1185">Reference proteome</keyword>
<evidence type="ECO:0000256" key="4">
    <source>
        <dbReference type="ARBA" id="ARBA00022777"/>
    </source>
</evidence>
<keyword evidence="6" id="KW-0472">Membrane</keyword>
<dbReference type="InterPro" id="IPR016064">
    <property type="entry name" value="NAD/diacylglycerol_kinase_sf"/>
</dbReference>
<reference evidence="9" key="1">
    <citation type="journal article" date="2022" name="bioRxiv">
        <title>Sequencing and chromosome-scale assembly of the giantPleurodeles waltlgenome.</title>
        <authorList>
            <person name="Brown T."/>
            <person name="Elewa A."/>
            <person name="Iarovenko S."/>
            <person name="Subramanian E."/>
            <person name="Araus A.J."/>
            <person name="Petzold A."/>
            <person name="Susuki M."/>
            <person name="Suzuki K.-i.T."/>
            <person name="Hayashi T."/>
            <person name="Toyoda A."/>
            <person name="Oliveira C."/>
            <person name="Osipova E."/>
            <person name="Leigh N.D."/>
            <person name="Simon A."/>
            <person name="Yun M.H."/>
        </authorList>
    </citation>
    <scope>NUCLEOTIDE SEQUENCE</scope>
    <source>
        <strain evidence="9">20211129_DDA</strain>
        <tissue evidence="9">Liver</tissue>
    </source>
</reference>
<evidence type="ECO:0000256" key="1">
    <source>
        <dbReference type="ARBA" id="ARBA00004308"/>
    </source>
</evidence>
<evidence type="ECO:0000256" key="6">
    <source>
        <dbReference type="ARBA" id="ARBA00023136"/>
    </source>
</evidence>
<evidence type="ECO:0000313" key="10">
    <source>
        <dbReference type="Proteomes" id="UP001066276"/>
    </source>
</evidence>
<dbReference type="GO" id="GO:0012505">
    <property type="term" value="C:endomembrane system"/>
    <property type="evidence" value="ECO:0007669"/>
    <property type="project" value="UniProtKB-SubCell"/>
</dbReference>
<feature type="domain" description="DAGKc" evidence="8">
    <location>
        <begin position="138"/>
        <end position="285"/>
    </location>
</feature>
<accession>A0AAV7PRZ2</accession>
<dbReference type="InterPro" id="IPR001206">
    <property type="entry name" value="Diacylglycerol_kinase_cat_dom"/>
</dbReference>
<organism evidence="9 10">
    <name type="scientific">Pleurodeles waltl</name>
    <name type="common">Iberian ribbed newt</name>
    <dbReference type="NCBI Taxonomy" id="8319"/>
    <lineage>
        <taxon>Eukaryota</taxon>
        <taxon>Metazoa</taxon>
        <taxon>Chordata</taxon>
        <taxon>Craniata</taxon>
        <taxon>Vertebrata</taxon>
        <taxon>Euteleostomi</taxon>
        <taxon>Amphibia</taxon>
        <taxon>Batrachia</taxon>
        <taxon>Caudata</taxon>
        <taxon>Salamandroidea</taxon>
        <taxon>Salamandridae</taxon>
        <taxon>Pleurodelinae</taxon>
        <taxon>Pleurodeles</taxon>
    </lineage>
</organism>
<keyword evidence="5" id="KW-0067">ATP-binding</keyword>
<keyword evidence="4" id="KW-0418">Kinase</keyword>
<keyword evidence="3" id="KW-0547">Nucleotide-binding</keyword>
<dbReference type="GO" id="GO:0046512">
    <property type="term" value="P:sphingosine biosynthetic process"/>
    <property type="evidence" value="ECO:0007669"/>
    <property type="project" value="TreeGrafter"/>
</dbReference>
<comment type="subcellular location">
    <subcellularLocation>
        <location evidence="1">Endomembrane system</location>
    </subcellularLocation>
</comment>
<dbReference type="AlphaFoldDB" id="A0AAV7PRZ2"/>
<dbReference type="Proteomes" id="UP001066276">
    <property type="component" value="Chromosome 7"/>
</dbReference>
<comment type="caution">
    <text evidence="9">The sequence shown here is derived from an EMBL/GenBank/DDBJ whole genome shotgun (WGS) entry which is preliminary data.</text>
</comment>
<evidence type="ECO:0000256" key="2">
    <source>
        <dbReference type="ARBA" id="ARBA00022679"/>
    </source>
</evidence>
<protein>
    <recommendedName>
        <fullName evidence="7">sphingosine kinase</fullName>
        <ecNumber evidence="7">2.7.1.91</ecNumber>
    </recommendedName>
</protein>
<evidence type="ECO:0000256" key="5">
    <source>
        <dbReference type="ARBA" id="ARBA00022840"/>
    </source>
</evidence>
<dbReference type="GO" id="GO:0071363">
    <property type="term" value="P:cellular response to growth factor stimulus"/>
    <property type="evidence" value="ECO:0007669"/>
    <property type="project" value="TreeGrafter"/>
</dbReference>
<evidence type="ECO:0000313" key="9">
    <source>
        <dbReference type="EMBL" id="KAJ1130226.1"/>
    </source>
</evidence>
<dbReference type="EC" id="2.7.1.91" evidence="7"/>
<dbReference type="GO" id="GO:0016020">
    <property type="term" value="C:membrane"/>
    <property type="evidence" value="ECO:0007669"/>
    <property type="project" value="TreeGrafter"/>
</dbReference>
<dbReference type="EMBL" id="JANPWB010000011">
    <property type="protein sequence ID" value="KAJ1130226.1"/>
    <property type="molecule type" value="Genomic_DNA"/>
</dbReference>
<dbReference type="PANTHER" id="PTHR12358:SF47">
    <property type="entry name" value="SPHINGOSINE KINASE 1"/>
    <property type="match status" value="1"/>
</dbReference>
<dbReference type="InterPro" id="IPR050187">
    <property type="entry name" value="Lipid_Phosphate_FormReg"/>
</dbReference>
<dbReference type="PANTHER" id="PTHR12358">
    <property type="entry name" value="SPHINGOSINE KINASE"/>
    <property type="match status" value="1"/>
</dbReference>
<gene>
    <name evidence="9" type="ORF">NDU88_008582</name>
</gene>
<dbReference type="Gene3D" id="3.40.50.10330">
    <property type="entry name" value="Probable inorganic polyphosphate/atp-NAD kinase, domain 1"/>
    <property type="match status" value="1"/>
</dbReference>
<evidence type="ECO:0000256" key="3">
    <source>
        <dbReference type="ARBA" id="ARBA00022741"/>
    </source>
</evidence>
<dbReference type="GO" id="GO:0005524">
    <property type="term" value="F:ATP binding"/>
    <property type="evidence" value="ECO:0007669"/>
    <property type="project" value="UniProtKB-KW"/>
</dbReference>
<evidence type="ECO:0000259" key="8">
    <source>
        <dbReference type="PROSITE" id="PS50146"/>
    </source>
</evidence>
<keyword evidence="2" id="KW-0808">Transferase</keyword>
<evidence type="ECO:0000256" key="7">
    <source>
        <dbReference type="ARBA" id="ARBA00044037"/>
    </source>
</evidence>
<dbReference type="GO" id="GO:0043066">
    <property type="term" value="P:negative regulation of apoptotic process"/>
    <property type="evidence" value="ECO:0007669"/>
    <property type="project" value="TreeGrafter"/>
</dbReference>
<dbReference type="GO" id="GO:0008481">
    <property type="term" value="F:sphingosine kinase activity"/>
    <property type="evidence" value="ECO:0007669"/>
    <property type="project" value="UniProtKB-EC"/>
</dbReference>
<dbReference type="PROSITE" id="PS50146">
    <property type="entry name" value="DAGK"/>
    <property type="match status" value="1"/>
</dbReference>
<dbReference type="FunFam" id="3.40.50.10330:FF:000005">
    <property type="entry name" value="Sphingosine kinase 2"/>
    <property type="match status" value="1"/>
</dbReference>
<dbReference type="SUPFAM" id="SSF111331">
    <property type="entry name" value="NAD kinase/diacylglycerol kinase-like"/>
    <property type="match status" value="1"/>
</dbReference>
<dbReference type="SMART" id="SM00046">
    <property type="entry name" value="DAGKc"/>
    <property type="match status" value="1"/>
</dbReference>
<dbReference type="Gene3D" id="2.60.200.40">
    <property type="match status" value="1"/>
</dbReference>
<name>A0AAV7PRZ2_PLEWA</name>
<dbReference type="GO" id="GO:0005737">
    <property type="term" value="C:cytoplasm"/>
    <property type="evidence" value="ECO:0007669"/>
    <property type="project" value="TreeGrafter"/>
</dbReference>
<dbReference type="Pfam" id="PF00781">
    <property type="entry name" value="DAGK_cat"/>
    <property type="match status" value="1"/>
</dbReference>
<proteinExistence type="predicted"/>
<sequence length="540" mass="58926">MDLKTWSAESSSEILLCGGFTQVPGPPDEYVLTLTTSGLYVQRLKGTPGVPEVVRHSDCLGSCAFRGPPADPLGYYFIVTTYPPVGRRRRELCLTFRVGGSPDPEANRQTAETWARRITQLATPDVPTHGGAEYSLLPRPCQLLIFLNPHGGHGAALSLFKEHVLPMLSKAEIGFSLIVTERPNHARELAREKNLDRFDALVVMSGDGLMYEVVNGLMDRPDWSVAIKKPLGILPAGSGNALAASVNHYSGHKQVMNPDLLINCTFYLCKGLVSPMDLVSIITASGKHIFSFLSVAWGFVSDVDIESEKYRMLGSIRFTIGTLVRLTALRTYKGRVSYLPAEEEGTSASTTIPGLLDPNSSHSERLSFGTQARQNSIYNFCNSNNMGTMEGCGGHQRGGDIPTLEDSLLAPLDQSVPKHWTVVKEEKFVLVLAVQQSHLGADLFSAPMVTGLNDRLIHLFYIPAGIPRSSLLKLFLAMEDGTHMTHNCPHLVHVPVKAFRIEPFGSKDIITVDGEVIECEPLQGQVHSGLGRLVNGGRKS</sequence>